<feature type="domain" description="Type I restriction modification DNA specificity" evidence="5">
    <location>
        <begin position="236"/>
        <end position="416"/>
    </location>
</feature>
<evidence type="ECO:0000259" key="5">
    <source>
        <dbReference type="Pfam" id="PF01420"/>
    </source>
</evidence>
<dbReference type="Gene3D" id="3.90.220.20">
    <property type="entry name" value="DNA methylase specificity domains"/>
    <property type="match status" value="2"/>
</dbReference>
<evidence type="ECO:0000313" key="7">
    <source>
        <dbReference type="Proteomes" id="UP001460888"/>
    </source>
</evidence>
<comment type="similarity">
    <text evidence="1">Belongs to the type-I restriction system S methylase family.</text>
</comment>
<dbReference type="InterPro" id="IPR051212">
    <property type="entry name" value="Type-I_RE_S_subunit"/>
</dbReference>
<evidence type="ECO:0000256" key="4">
    <source>
        <dbReference type="SAM" id="Coils"/>
    </source>
</evidence>
<dbReference type="SUPFAM" id="SSF116734">
    <property type="entry name" value="DNA methylase specificity domain"/>
    <property type="match status" value="2"/>
</dbReference>
<keyword evidence="7" id="KW-1185">Reference proteome</keyword>
<evidence type="ECO:0000256" key="2">
    <source>
        <dbReference type="ARBA" id="ARBA00022747"/>
    </source>
</evidence>
<dbReference type="InterPro" id="IPR000055">
    <property type="entry name" value="Restrct_endonuc_typeI_TRD"/>
</dbReference>
<dbReference type="PANTHER" id="PTHR43140:SF1">
    <property type="entry name" value="TYPE I RESTRICTION ENZYME ECOKI SPECIFICITY SUBUNIT"/>
    <property type="match status" value="1"/>
</dbReference>
<organism evidence="6 7">
    <name type="scientific">Salinisphaera dokdonensis CL-ES53</name>
    <dbReference type="NCBI Taxonomy" id="1304272"/>
    <lineage>
        <taxon>Bacteria</taxon>
        <taxon>Pseudomonadati</taxon>
        <taxon>Pseudomonadota</taxon>
        <taxon>Gammaproteobacteria</taxon>
        <taxon>Salinisphaerales</taxon>
        <taxon>Salinisphaeraceae</taxon>
        <taxon>Salinisphaera</taxon>
    </lineage>
</organism>
<dbReference type="Pfam" id="PF01420">
    <property type="entry name" value="Methylase_S"/>
    <property type="match status" value="2"/>
</dbReference>
<evidence type="ECO:0000256" key="3">
    <source>
        <dbReference type="ARBA" id="ARBA00023125"/>
    </source>
</evidence>
<proteinExistence type="inferred from homology"/>
<keyword evidence="3" id="KW-0238">DNA-binding</keyword>
<dbReference type="Gene3D" id="1.10.287.1120">
    <property type="entry name" value="Bipartite methylase S protein"/>
    <property type="match status" value="1"/>
</dbReference>
<accession>A0ABV2B1U5</accession>
<keyword evidence="2" id="KW-0680">Restriction system</keyword>
<reference evidence="6 7" key="1">
    <citation type="submission" date="2013-03" db="EMBL/GenBank/DDBJ databases">
        <title>Salinisphaera dokdonensis CL-ES53 Genome Sequencing.</title>
        <authorList>
            <person name="Li C."/>
            <person name="Lai Q."/>
            <person name="Shao Z."/>
        </authorList>
    </citation>
    <scope>NUCLEOTIDE SEQUENCE [LARGE SCALE GENOMIC DNA]</scope>
    <source>
        <strain evidence="6 7">CL-ES53</strain>
    </source>
</reference>
<name>A0ABV2B1U5_9GAMM</name>
<evidence type="ECO:0000256" key="1">
    <source>
        <dbReference type="ARBA" id="ARBA00010923"/>
    </source>
</evidence>
<dbReference type="InterPro" id="IPR044946">
    <property type="entry name" value="Restrct_endonuc_typeI_TRD_sf"/>
</dbReference>
<dbReference type="PANTHER" id="PTHR43140">
    <property type="entry name" value="TYPE-1 RESTRICTION ENZYME ECOKI SPECIFICITY PROTEIN"/>
    <property type="match status" value="1"/>
</dbReference>
<protein>
    <submittedName>
        <fullName evidence="6">Restriction modification system DNA specificity domain-containing protein</fullName>
    </submittedName>
</protein>
<comment type="caution">
    <text evidence="6">The sequence shown here is derived from an EMBL/GenBank/DDBJ whole genome shotgun (WGS) entry which is preliminary data.</text>
</comment>
<feature type="coiled-coil region" evidence="4">
    <location>
        <begin position="181"/>
        <end position="212"/>
    </location>
</feature>
<feature type="domain" description="Type I restriction modification DNA specificity" evidence="5">
    <location>
        <begin position="66"/>
        <end position="197"/>
    </location>
</feature>
<dbReference type="Proteomes" id="UP001460888">
    <property type="component" value="Unassembled WGS sequence"/>
</dbReference>
<sequence length="443" mass="50132">MTAIPSVVQLAYGDLPEGWDIQKLKFFATIRTSNVDKTVSDDEIPVELCNYTDVYYNDRIVPSMEFMRGSATAAEIRKFRLQFGQVIITKDSEGWDDIGIPALVTEDMPGVLCGYHLAIFDPTNKLDGNYLSWLCRSAPLNNQFKTAANGVTRFGLGQHAMKNAYIALPPIKTQRRIAAFLDEKTARIDALIEKKRALLDRLAEKRQALITQTVTKGLDAGVQMKPSGLNWLGEIPEHWNVRRLRFFMACRTINGLYKPKEQFDNSGVPFIQMGEAFRSESFQGGTEDRVLATEDEVKQWGLHEGDFLIARRSLVFDGSGKSVRIESISEPHLFESSMIRLRIKNPEKYSRFLSYYFQSQVGRAFFLAITKQVTISGIDSQQLKNIPTLLPPAKEAHDISNFLMDAERRFGEIVQRIETSVVRLKEYRSALITTVVNGESLPN</sequence>
<evidence type="ECO:0000313" key="6">
    <source>
        <dbReference type="EMBL" id="MES1929364.1"/>
    </source>
</evidence>
<dbReference type="RefSeq" id="WP_353110853.1">
    <property type="nucleotide sequence ID" value="NZ_APND01000002.1"/>
</dbReference>
<keyword evidence="4" id="KW-0175">Coiled coil</keyword>
<dbReference type="EMBL" id="APND01000002">
    <property type="protein sequence ID" value="MES1929364.1"/>
    <property type="molecule type" value="Genomic_DNA"/>
</dbReference>
<gene>
    <name evidence="6" type="ORF">SADO_08907</name>
</gene>